<dbReference type="OrthoDB" id="7872651at2"/>
<protein>
    <submittedName>
        <fullName evidence="2">Uncharacterized protein</fullName>
    </submittedName>
</protein>
<dbReference type="AlphaFoldDB" id="A0A1H9QCG7"/>
<organism evidence="2 3">
    <name type="scientific">Tranquillimonas rosea</name>
    <dbReference type="NCBI Taxonomy" id="641238"/>
    <lineage>
        <taxon>Bacteria</taxon>
        <taxon>Pseudomonadati</taxon>
        <taxon>Pseudomonadota</taxon>
        <taxon>Alphaproteobacteria</taxon>
        <taxon>Rhodobacterales</taxon>
        <taxon>Roseobacteraceae</taxon>
        <taxon>Tranquillimonas</taxon>
    </lineage>
</organism>
<dbReference type="STRING" id="641238.SAMN04490244_101567"/>
<reference evidence="2 3" key="1">
    <citation type="submission" date="2016-10" db="EMBL/GenBank/DDBJ databases">
        <authorList>
            <person name="de Groot N.N."/>
        </authorList>
    </citation>
    <scope>NUCLEOTIDE SEQUENCE [LARGE SCALE GENOMIC DNA]</scope>
    <source>
        <strain evidence="2 3">DSM 23042</strain>
    </source>
</reference>
<keyword evidence="1" id="KW-0472">Membrane</keyword>
<keyword evidence="3" id="KW-1185">Reference proteome</keyword>
<dbReference type="RefSeq" id="WP_092687976.1">
    <property type="nucleotide sequence ID" value="NZ_FOGU01000001.1"/>
</dbReference>
<dbReference type="EMBL" id="FOGU01000001">
    <property type="protein sequence ID" value="SER58164.1"/>
    <property type="molecule type" value="Genomic_DNA"/>
</dbReference>
<feature type="transmembrane region" description="Helical" evidence="1">
    <location>
        <begin position="20"/>
        <end position="40"/>
    </location>
</feature>
<name>A0A1H9QCG7_9RHOB</name>
<proteinExistence type="predicted"/>
<dbReference type="InterPro" id="IPR045519">
    <property type="entry name" value="DUF6476"/>
</dbReference>
<sequence length="100" mass="10735">MDDTPHNTAEARGLTFLRRLVTVLTATMIAGLVILIALFVTRFPDASGAVPLPDSIALPDGARATAFTRGPDWFAVVTEDERILILDAETGALRQTVTVE</sequence>
<gene>
    <name evidence="2" type="ORF">SAMN04490244_101567</name>
</gene>
<evidence type="ECO:0000256" key="1">
    <source>
        <dbReference type="SAM" id="Phobius"/>
    </source>
</evidence>
<accession>A0A1H9QCG7</accession>
<keyword evidence="1" id="KW-0812">Transmembrane</keyword>
<dbReference type="Proteomes" id="UP000198885">
    <property type="component" value="Unassembled WGS sequence"/>
</dbReference>
<dbReference type="Pfam" id="PF20082">
    <property type="entry name" value="DUF6476"/>
    <property type="match status" value="1"/>
</dbReference>
<evidence type="ECO:0000313" key="2">
    <source>
        <dbReference type="EMBL" id="SER58164.1"/>
    </source>
</evidence>
<keyword evidence="1" id="KW-1133">Transmembrane helix</keyword>
<evidence type="ECO:0000313" key="3">
    <source>
        <dbReference type="Proteomes" id="UP000198885"/>
    </source>
</evidence>